<organism evidence="1 2">
    <name type="scientific">Mikania micrantha</name>
    <name type="common">bitter vine</name>
    <dbReference type="NCBI Taxonomy" id="192012"/>
    <lineage>
        <taxon>Eukaryota</taxon>
        <taxon>Viridiplantae</taxon>
        <taxon>Streptophyta</taxon>
        <taxon>Embryophyta</taxon>
        <taxon>Tracheophyta</taxon>
        <taxon>Spermatophyta</taxon>
        <taxon>Magnoliopsida</taxon>
        <taxon>eudicotyledons</taxon>
        <taxon>Gunneridae</taxon>
        <taxon>Pentapetalae</taxon>
        <taxon>asterids</taxon>
        <taxon>campanulids</taxon>
        <taxon>Asterales</taxon>
        <taxon>Asteraceae</taxon>
        <taxon>Asteroideae</taxon>
        <taxon>Heliantheae alliance</taxon>
        <taxon>Eupatorieae</taxon>
        <taxon>Mikania</taxon>
    </lineage>
</organism>
<protein>
    <submittedName>
        <fullName evidence="1">Uncharacterized protein</fullName>
    </submittedName>
</protein>
<reference evidence="1 2" key="1">
    <citation type="submission" date="2019-05" db="EMBL/GenBank/DDBJ databases">
        <title>Mikania micrantha, genome provides insights into the molecular mechanism of rapid growth.</title>
        <authorList>
            <person name="Liu B."/>
        </authorList>
    </citation>
    <scope>NUCLEOTIDE SEQUENCE [LARGE SCALE GENOMIC DNA]</scope>
    <source>
        <strain evidence="1">NLD-2019</strain>
        <tissue evidence="1">Leaf</tissue>
    </source>
</reference>
<sequence>MKDQGQKERQSKITEASVGLFSFWSSGILDFYFTLTRDSREDGSGLLSFGKQKPVCFGGGKGHSSLRSGDESTIKKGKENLQFQPVNSKAKDIRRLKGANKETEQSPRSPLKTLLMATGWKKSLGNLRSVVGNATGGLRGGSNLASWVVAGTLAYILWIKPSQELKREQEERAALAAASDRYRYVEKVKPIPDLQVTQLLPLIFLVGKLIFLLELEPFK</sequence>
<proteinExistence type="predicted"/>
<name>A0A5N6LM38_9ASTR</name>
<evidence type="ECO:0000313" key="1">
    <source>
        <dbReference type="EMBL" id="KAD2393247.1"/>
    </source>
</evidence>
<dbReference type="PANTHER" id="PTHR37213">
    <property type="entry name" value="SUBTILISIN-LIKE PROTEASE"/>
    <property type="match status" value="1"/>
</dbReference>
<dbReference type="AlphaFoldDB" id="A0A5N6LM38"/>
<dbReference type="EMBL" id="SZYD01000019">
    <property type="protein sequence ID" value="KAD2393247.1"/>
    <property type="molecule type" value="Genomic_DNA"/>
</dbReference>
<keyword evidence="2" id="KW-1185">Reference proteome</keyword>
<evidence type="ECO:0000313" key="2">
    <source>
        <dbReference type="Proteomes" id="UP000326396"/>
    </source>
</evidence>
<dbReference type="PANTHER" id="PTHR37213:SF1">
    <property type="entry name" value="SUBTILISIN-LIKE PROTEASE"/>
    <property type="match status" value="1"/>
</dbReference>
<gene>
    <name evidence="1" type="ORF">E3N88_40224</name>
</gene>
<dbReference type="OrthoDB" id="746946at2759"/>
<dbReference type="Proteomes" id="UP000326396">
    <property type="component" value="Linkage Group LG9"/>
</dbReference>
<comment type="caution">
    <text evidence="1">The sequence shown here is derived from an EMBL/GenBank/DDBJ whole genome shotgun (WGS) entry which is preliminary data.</text>
</comment>
<accession>A0A5N6LM38</accession>